<dbReference type="InterPro" id="IPR039169">
    <property type="entry name" value="Abitram"/>
</dbReference>
<name>A0ABD2WDU1_9HYME</name>
<dbReference type="Pfam" id="PF01597">
    <property type="entry name" value="GCV_H"/>
    <property type="match status" value="1"/>
</dbReference>
<feature type="compositionally biased region" description="Acidic residues" evidence="4">
    <location>
        <begin position="101"/>
        <end position="110"/>
    </location>
</feature>
<dbReference type="PANTHER" id="PTHR13651">
    <property type="entry name" value="PROTEIN ABITRAM"/>
    <property type="match status" value="1"/>
</dbReference>
<dbReference type="InterPro" id="IPR033753">
    <property type="entry name" value="GCV_H/Fam206"/>
</dbReference>
<sequence length="388" mass="44344">MESKTKNGDLVDDTQIDLERLLLNSPDDLSEILSMLGATNLNYPTKDIFGIRPLISVNMNDEELEEPSAKKMKLLDNCIEITNDDEEDEKTNKKENHVDVSSDDEINDGLDDEIEPGFSYSLEMDSSDMLEEFNILYPGPYPSLTDRYFKRYYQIDVQRPYDDMCVMIHSNRICMISLAPSHFLLQGEENVETLSYKVTEKCDRTINKTSGKAKHGAQPMQANSNLCRITTNKGTNFTIKCCMIGKLMEVNQKLIEDPTLLKEEPHDGGYIAIVLPNLKHHEKMKETLMDQEQYEEAIKKRNLAKTENKNDDTNQETGKIVSSNENREITTVIVQIGQFDKIIKDVCSNEKIKEKNIATSCIKPVENNENCNVVENLKEEPVNRIVEQ</sequence>
<evidence type="ECO:0000313" key="6">
    <source>
        <dbReference type="Proteomes" id="UP001627154"/>
    </source>
</evidence>
<reference evidence="5 6" key="1">
    <citation type="journal article" date="2024" name="bioRxiv">
        <title>A reference genome for Trichogramma kaykai: A tiny desert-dwelling parasitoid wasp with competing sex-ratio distorters.</title>
        <authorList>
            <person name="Culotta J."/>
            <person name="Lindsey A.R."/>
        </authorList>
    </citation>
    <scope>NUCLEOTIDE SEQUENCE [LARGE SCALE GENOMIC DNA]</scope>
    <source>
        <strain evidence="5 6">KSX58</strain>
    </source>
</reference>
<dbReference type="AlphaFoldDB" id="A0ABD2WDU1"/>
<evidence type="ECO:0000313" key="5">
    <source>
        <dbReference type="EMBL" id="KAL3391160.1"/>
    </source>
</evidence>
<comment type="similarity">
    <text evidence="1">Belongs to the ABITRAM family.</text>
</comment>
<dbReference type="PANTHER" id="PTHR13651:SF0">
    <property type="entry name" value="PROTEIN ABITRAM"/>
    <property type="match status" value="1"/>
</dbReference>
<feature type="compositionally biased region" description="Basic and acidic residues" evidence="4">
    <location>
        <begin position="90"/>
        <end position="100"/>
    </location>
</feature>
<dbReference type="Gene3D" id="2.40.50.100">
    <property type="match status" value="1"/>
</dbReference>
<evidence type="ECO:0000256" key="4">
    <source>
        <dbReference type="SAM" id="MobiDB-lite"/>
    </source>
</evidence>
<dbReference type="EMBL" id="JBJJXI010000111">
    <property type="protein sequence ID" value="KAL3391160.1"/>
    <property type="molecule type" value="Genomic_DNA"/>
</dbReference>
<comment type="caution">
    <text evidence="5">The sequence shown here is derived from an EMBL/GenBank/DDBJ whole genome shotgun (WGS) entry which is preliminary data.</text>
</comment>
<dbReference type="Proteomes" id="UP001627154">
    <property type="component" value="Unassembled WGS sequence"/>
</dbReference>
<dbReference type="InterPro" id="IPR011053">
    <property type="entry name" value="Single_hybrid_motif"/>
</dbReference>
<protein>
    <recommendedName>
        <fullName evidence="2">Protein Abitram</fullName>
    </recommendedName>
    <alternativeName>
        <fullName evidence="3">Actin-binding transcription modulator</fullName>
    </alternativeName>
</protein>
<evidence type="ECO:0000256" key="1">
    <source>
        <dbReference type="ARBA" id="ARBA00010764"/>
    </source>
</evidence>
<feature type="region of interest" description="Disordered" evidence="4">
    <location>
        <begin position="83"/>
        <end position="110"/>
    </location>
</feature>
<proteinExistence type="inferred from homology"/>
<organism evidence="5 6">
    <name type="scientific">Trichogramma kaykai</name>
    <dbReference type="NCBI Taxonomy" id="54128"/>
    <lineage>
        <taxon>Eukaryota</taxon>
        <taxon>Metazoa</taxon>
        <taxon>Ecdysozoa</taxon>
        <taxon>Arthropoda</taxon>
        <taxon>Hexapoda</taxon>
        <taxon>Insecta</taxon>
        <taxon>Pterygota</taxon>
        <taxon>Neoptera</taxon>
        <taxon>Endopterygota</taxon>
        <taxon>Hymenoptera</taxon>
        <taxon>Apocrita</taxon>
        <taxon>Proctotrupomorpha</taxon>
        <taxon>Chalcidoidea</taxon>
        <taxon>Trichogrammatidae</taxon>
        <taxon>Trichogramma</taxon>
    </lineage>
</organism>
<dbReference type="SUPFAM" id="SSF51230">
    <property type="entry name" value="Single hybrid motif"/>
    <property type="match status" value="1"/>
</dbReference>
<accession>A0ABD2WDU1</accession>
<evidence type="ECO:0000256" key="3">
    <source>
        <dbReference type="ARBA" id="ARBA00030463"/>
    </source>
</evidence>
<evidence type="ECO:0000256" key="2">
    <source>
        <dbReference type="ARBA" id="ARBA00019325"/>
    </source>
</evidence>
<gene>
    <name evidence="5" type="ORF">TKK_013915</name>
</gene>
<keyword evidence="6" id="KW-1185">Reference proteome</keyword>